<keyword evidence="2" id="KW-1185">Reference proteome</keyword>
<organism evidence="1 2">
    <name type="scientific">Sphingomonas chungangi</name>
    <dbReference type="NCBI Taxonomy" id="2683589"/>
    <lineage>
        <taxon>Bacteria</taxon>
        <taxon>Pseudomonadati</taxon>
        <taxon>Pseudomonadota</taxon>
        <taxon>Alphaproteobacteria</taxon>
        <taxon>Sphingomonadales</taxon>
        <taxon>Sphingomonadaceae</taxon>
        <taxon>Sphingomonas</taxon>
    </lineage>
</organism>
<gene>
    <name evidence="1" type="ORF">HZF05_10050</name>
</gene>
<dbReference type="RefSeq" id="WP_160365923.1">
    <property type="nucleotide sequence ID" value="NZ_JACEIB010000006.1"/>
</dbReference>
<evidence type="ECO:0000313" key="1">
    <source>
        <dbReference type="EMBL" id="MBA2934439.1"/>
    </source>
</evidence>
<proteinExistence type="predicted"/>
<accession>A0A838L7E9</accession>
<evidence type="ECO:0000313" key="2">
    <source>
        <dbReference type="Proteomes" id="UP000570166"/>
    </source>
</evidence>
<protein>
    <submittedName>
        <fullName evidence="1">Uncharacterized protein</fullName>
    </submittedName>
</protein>
<dbReference type="Proteomes" id="UP000570166">
    <property type="component" value="Unassembled WGS sequence"/>
</dbReference>
<comment type="caution">
    <text evidence="1">The sequence shown here is derived from an EMBL/GenBank/DDBJ whole genome shotgun (WGS) entry which is preliminary data.</text>
</comment>
<name>A0A838L7E9_9SPHN</name>
<dbReference type="AlphaFoldDB" id="A0A838L7E9"/>
<reference evidence="1 2" key="1">
    <citation type="submission" date="2020-07" db="EMBL/GenBank/DDBJ databases">
        <authorList>
            <person name="Sun Q."/>
        </authorList>
    </citation>
    <scope>NUCLEOTIDE SEQUENCE [LARGE SCALE GENOMIC DNA]</scope>
    <source>
        <strain evidence="1 2">CGMCC 1.13654</strain>
    </source>
</reference>
<sequence length="74" mass="8146">MSEAVFYRMFRMNALTGDIRSLEDFEAWSDDEAIGRALDQAGPYRIELWRDGRKLAAISGAGGPAELTIAPANI</sequence>
<dbReference type="EMBL" id="JACEIB010000006">
    <property type="protein sequence ID" value="MBA2934439.1"/>
    <property type="molecule type" value="Genomic_DNA"/>
</dbReference>